<evidence type="ECO:0000313" key="2">
    <source>
        <dbReference type="Proteomes" id="UP000270291"/>
    </source>
</evidence>
<organism evidence="1 2">
    <name type="scientific">Hymenobacter perfusus</name>
    <dbReference type="NCBI Taxonomy" id="1236770"/>
    <lineage>
        <taxon>Bacteria</taxon>
        <taxon>Pseudomonadati</taxon>
        <taxon>Bacteroidota</taxon>
        <taxon>Cytophagia</taxon>
        <taxon>Cytophagales</taxon>
        <taxon>Hymenobacteraceae</taxon>
        <taxon>Hymenobacter</taxon>
    </lineage>
</organism>
<comment type="caution">
    <text evidence="1">The sequence shown here is derived from an EMBL/GenBank/DDBJ whole genome shotgun (WGS) entry which is preliminary data.</text>
</comment>
<dbReference type="Proteomes" id="UP000270291">
    <property type="component" value="Unassembled WGS sequence"/>
</dbReference>
<dbReference type="AlphaFoldDB" id="A0A428KJ01"/>
<reference evidence="1 2" key="1">
    <citation type="submission" date="2018-12" db="EMBL/GenBank/DDBJ databases">
        <authorList>
            <person name="Feng G."/>
            <person name="Zhu H."/>
        </authorList>
    </citation>
    <scope>NUCLEOTIDE SEQUENCE [LARGE SCALE GENOMIC DNA]</scope>
    <source>
        <strain evidence="1 2">LMG 26000</strain>
    </source>
</reference>
<keyword evidence="2" id="KW-1185">Reference proteome</keyword>
<dbReference type="RefSeq" id="WP_125435927.1">
    <property type="nucleotide sequence ID" value="NZ_RWIU01000001.1"/>
</dbReference>
<protein>
    <submittedName>
        <fullName evidence="1">Uncharacterized protein</fullName>
    </submittedName>
</protein>
<evidence type="ECO:0000313" key="1">
    <source>
        <dbReference type="EMBL" id="RSK46422.1"/>
    </source>
</evidence>
<accession>A0A428KJ01</accession>
<dbReference type="OrthoDB" id="740987at2"/>
<proteinExistence type="predicted"/>
<gene>
    <name evidence="1" type="ORF">EI293_04460</name>
</gene>
<name>A0A428KJ01_9BACT</name>
<dbReference type="EMBL" id="RWIU01000001">
    <property type="protein sequence ID" value="RSK46422.1"/>
    <property type="molecule type" value="Genomic_DNA"/>
</dbReference>
<sequence>MNNILDTCLSDFVDQLHATELAMAVRDSFVKPETLYAALINNQMQTHAGPEGLEQVSQVSRDYFKGVELCRASQLPLAYTHLQHCDTQLAHLPAAAKALATLTRNGAWSNYYYKAQEGEQAIEVLRQGFVLSAEVERQGCPAFLYWRIGHLFNIVTVLFRSQEYEAGYRLLKNALIFVHSGQATDLLTEDWNGVPIDSVPVLQENCLNQLFGQLALQNMRHMSHDRYGDAFYHAFFFRQLLLEMEAETYNRTVIYNWMYAKASYAEQGIYAFLENTLEFLTDTAITREYDLFKVNLLAQVKWLAQQEPHHTQLAERIQLLSDTAYGDLKFNLHKLKQT</sequence>